<dbReference type="InterPro" id="IPR019542">
    <property type="entry name" value="Enhancer_polycomb-like_N"/>
</dbReference>
<keyword evidence="6" id="KW-0539">Nucleus</keyword>
<feature type="region of interest" description="Disordered" evidence="8">
    <location>
        <begin position="939"/>
        <end position="977"/>
    </location>
</feature>
<sequence length="1156" mass="128643">MASLPSSNGRRAFNTRGRSNRRSDPQVSSAESPSMGETRSSKRRKYIPGGPGGGGRYLTPEGTELAVGETGSGGYSYTGSRGRSGRENVVNGVPPVEFPRPRRESRRERVPARPRFSSAAAAAAAVVHGDGFKPREERSWDEFHPDLDIGVLFPVFSADEVDGIKRPVANSSFDRRNGSPTFGEGAKHLVTEDREAQTNGNVYDRNSATPGAVNTTPKRRPGRPPRRLDSMLKGIGTPEVPKVVPLPGFNPREKLTLPKPSFRRLDPFLKYEQKHVEKLNYVDRSMANVGYQESEIWIRPEKKLIRVTEGNIEEDLDMATGDKNEGEGNSAIGSAVVGRVEYDMDEQDNIWLEAHNIHRKEEGVEAIKPAIFEITMTKIEKEWHALEKRIPKPNPKPPQTHRPRSSSAAAVNGESGALGEEQDTKCAICDDGDCENTNAIVFCDGCDLAVHQECYGVPFIPEGQWLCRKCQLIGRGTPTCIFCPNTDGAFKQTNASRWSHLLCAIWIPEVSIGNNTFMEPVMDVEKVPKARWKLTCYICRQRMGACVQCGNKNCYIAFHVTCARRARLFLKMKSTHGGPASIDASVLKAFCDKHVPADWRREHDVDNATRDALDFYRRTMRGRLWADSQQSALTMGASQTQEIPVAEPVEESSNPKLTLTLNSKKRKLNQPPKIVWRLPSGAPVIPQAVYNTVEASLQRFAIRKRKEFAAEACKFWTLKRESRRGAALLKRLQLQMETFSSMEITRRNFVGMGAAGGVRLQRRIDFAEQLLQEVDKIRQLSGLIKEKEKLKLDDVKILKEIVDIVYFPMTPVLWPILEKAQMLDGKGVFREGFADLEERLNRRSYTSVETFSEKFSDVVKAALDPSPTVDATEGQPHLNSEVLSKDLVADHKAKKMLANRIVKAIKSPLEDAMQKEGELLGRPHEKELRDLERLLEASVRSRRDSKNGSQLGDAGAGPIQQRQSISGGSSDKNSANVSNRNAINLIGIETDPATTHASHREQAIASKSTKHKGHRQQPTPESMPPTNGAAGDDHMSNGNIDEHVSHQLGKDTPLELVTPPLSSGGHSQPLSQGGIPWYMECFDPVGTTVEEERWKGRELVRGMSEDLSDMDEEELSGLVEPDEAEGRGDLARQQVEEKTAKPRKAAKKGRRRRTFF</sequence>
<dbReference type="CDD" id="cd15670">
    <property type="entry name" value="ePHD_BRPF"/>
    <property type="match status" value="1"/>
</dbReference>
<dbReference type="Pfam" id="PF13832">
    <property type="entry name" value="zf-HC5HC2H_2"/>
    <property type="match status" value="1"/>
</dbReference>
<evidence type="ECO:0000259" key="9">
    <source>
        <dbReference type="PROSITE" id="PS50016"/>
    </source>
</evidence>
<dbReference type="PANTHER" id="PTHR13793">
    <property type="entry name" value="PHD FINGER PROTEINS"/>
    <property type="match status" value="1"/>
</dbReference>
<feature type="compositionally biased region" description="Acidic residues" evidence="8">
    <location>
        <begin position="1106"/>
        <end position="1123"/>
    </location>
</feature>
<dbReference type="Pfam" id="PF13831">
    <property type="entry name" value="PHD_2"/>
    <property type="match status" value="1"/>
</dbReference>
<feature type="compositionally biased region" description="Basic residues" evidence="8">
    <location>
        <begin position="1141"/>
        <end position="1156"/>
    </location>
</feature>
<feature type="region of interest" description="Disordered" evidence="8">
    <location>
        <begin position="1104"/>
        <end position="1156"/>
    </location>
</feature>
<protein>
    <submittedName>
        <fullName evidence="11">NuA3 HAT complex component nto1</fullName>
    </submittedName>
</protein>
<feature type="region of interest" description="Disordered" evidence="8">
    <location>
        <begin position="200"/>
        <end position="233"/>
    </location>
</feature>
<name>A0A8H3ICX0_9LECA</name>
<feature type="region of interest" description="Disordered" evidence="8">
    <location>
        <begin position="388"/>
        <end position="416"/>
    </location>
</feature>
<keyword evidence="4 7" id="KW-0863">Zinc-finger</keyword>
<accession>A0A8H3ICX0</accession>
<evidence type="ECO:0000256" key="4">
    <source>
        <dbReference type="ARBA" id="ARBA00022771"/>
    </source>
</evidence>
<evidence type="ECO:0000313" key="11">
    <source>
        <dbReference type="EMBL" id="CAF9908949.1"/>
    </source>
</evidence>
<dbReference type="FunFam" id="3.30.40.10:FF:000008">
    <property type="entry name" value="Bromodomain containing 1, isoform CRA_a"/>
    <property type="match status" value="1"/>
</dbReference>
<evidence type="ECO:0000256" key="6">
    <source>
        <dbReference type="ARBA" id="ARBA00023242"/>
    </source>
</evidence>
<dbReference type="InterPro" id="IPR019786">
    <property type="entry name" value="Zinc_finger_PHD-type_CS"/>
</dbReference>
<comment type="subcellular location">
    <subcellularLocation>
        <location evidence="1">Nucleus</location>
    </subcellularLocation>
</comment>
<keyword evidence="12" id="KW-1185">Reference proteome</keyword>
<evidence type="ECO:0000256" key="2">
    <source>
        <dbReference type="ARBA" id="ARBA00022723"/>
    </source>
</evidence>
<dbReference type="CDD" id="cd15492">
    <property type="entry name" value="PHD_BRPF_JADE_like"/>
    <property type="match status" value="1"/>
</dbReference>
<keyword evidence="2" id="KW-0479">Metal-binding</keyword>
<dbReference type="InterPro" id="IPR019787">
    <property type="entry name" value="Znf_PHD-finger"/>
</dbReference>
<dbReference type="InterPro" id="IPR013083">
    <property type="entry name" value="Znf_RING/FYVE/PHD"/>
</dbReference>
<comment type="caution">
    <text evidence="11">The sequence shown here is derived from an EMBL/GenBank/DDBJ whole genome shotgun (WGS) entry which is preliminary data.</text>
</comment>
<dbReference type="SUPFAM" id="SSF57903">
    <property type="entry name" value="FYVE/PHD zinc finger"/>
    <property type="match status" value="1"/>
</dbReference>
<dbReference type="InterPro" id="IPR011011">
    <property type="entry name" value="Znf_FYVE_PHD"/>
</dbReference>
<evidence type="ECO:0000256" key="5">
    <source>
        <dbReference type="ARBA" id="ARBA00022833"/>
    </source>
</evidence>
<feature type="domain" description="PHD-type" evidence="9">
    <location>
        <begin position="423"/>
        <end position="473"/>
    </location>
</feature>
<evidence type="ECO:0000313" key="12">
    <source>
        <dbReference type="Proteomes" id="UP000664203"/>
    </source>
</evidence>
<reference evidence="11" key="1">
    <citation type="submission" date="2021-03" db="EMBL/GenBank/DDBJ databases">
        <authorList>
            <person name="Tagirdzhanova G."/>
        </authorList>
    </citation>
    <scope>NUCLEOTIDE SEQUENCE</scope>
</reference>
<dbReference type="PROSITE" id="PS50016">
    <property type="entry name" value="ZF_PHD_2"/>
    <property type="match status" value="1"/>
</dbReference>
<dbReference type="Proteomes" id="UP000664203">
    <property type="component" value="Unassembled WGS sequence"/>
</dbReference>
<organism evidence="11 12">
    <name type="scientific">Alectoria fallacina</name>
    <dbReference type="NCBI Taxonomy" id="1903189"/>
    <lineage>
        <taxon>Eukaryota</taxon>
        <taxon>Fungi</taxon>
        <taxon>Dikarya</taxon>
        <taxon>Ascomycota</taxon>
        <taxon>Pezizomycotina</taxon>
        <taxon>Lecanoromycetes</taxon>
        <taxon>OSLEUM clade</taxon>
        <taxon>Lecanoromycetidae</taxon>
        <taxon>Lecanorales</taxon>
        <taxon>Lecanorineae</taxon>
        <taxon>Parmeliaceae</taxon>
        <taxon>Alectoria</taxon>
    </lineage>
</organism>
<keyword evidence="5" id="KW-0862">Zinc</keyword>
<dbReference type="SMART" id="SM00249">
    <property type="entry name" value="PHD"/>
    <property type="match status" value="2"/>
</dbReference>
<keyword evidence="3" id="KW-0677">Repeat</keyword>
<dbReference type="Gene3D" id="3.30.40.10">
    <property type="entry name" value="Zinc/RING finger domain, C3HC4 (zinc finger)"/>
    <property type="match status" value="2"/>
</dbReference>
<dbReference type="Pfam" id="PF10513">
    <property type="entry name" value="EPL1"/>
    <property type="match status" value="1"/>
</dbReference>
<feature type="region of interest" description="Disordered" evidence="8">
    <location>
        <begin position="1"/>
        <end position="117"/>
    </location>
</feature>
<dbReference type="OrthoDB" id="20839at2759"/>
<evidence type="ECO:0000259" key="10">
    <source>
        <dbReference type="PROSITE" id="PS51805"/>
    </source>
</evidence>
<dbReference type="GO" id="GO:0006357">
    <property type="term" value="P:regulation of transcription by RNA polymerase II"/>
    <property type="evidence" value="ECO:0007669"/>
    <property type="project" value="TreeGrafter"/>
</dbReference>
<dbReference type="GO" id="GO:0008270">
    <property type="term" value="F:zinc ion binding"/>
    <property type="evidence" value="ECO:0007669"/>
    <property type="project" value="UniProtKB-KW"/>
</dbReference>
<proteinExistence type="predicted"/>
<evidence type="ECO:0000256" key="8">
    <source>
        <dbReference type="SAM" id="MobiDB-lite"/>
    </source>
</evidence>
<feature type="compositionally biased region" description="Basic and acidic residues" evidence="8">
    <location>
        <begin position="99"/>
        <end position="111"/>
    </location>
</feature>
<gene>
    <name evidence="11" type="primary">NTO1</name>
    <name evidence="11" type="ORF">ALECFALPRED_005176</name>
</gene>
<dbReference type="InterPro" id="IPR050701">
    <property type="entry name" value="Histone_Mod_Regulator"/>
</dbReference>
<dbReference type="GO" id="GO:0005634">
    <property type="term" value="C:nucleus"/>
    <property type="evidence" value="ECO:0007669"/>
    <property type="project" value="UniProtKB-SubCell"/>
</dbReference>
<evidence type="ECO:0000256" key="7">
    <source>
        <dbReference type="PROSITE-ProRule" id="PRU00146"/>
    </source>
</evidence>
<evidence type="ECO:0000256" key="1">
    <source>
        <dbReference type="ARBA" id="ARBA00004123"/>
    </source>
</evidence>
<feature type="compositionally biased region" description="Basic and acidic residues" evidence="8">
    <location>
        <begin position="1031"/>
        <end position="1049"/>
    </location>
</feature>
<feature type="region of interest" description="Disordered" evidence="8">
    <location>
        <begin position="990"/>
        <end position="1049"/>
    </location>
</feature>
<feature type="compositionally biased region" description="Polar residues" evidence="8">
    <location>
        <begin position="200"/>
        <end position="216"/>
    </location>
</feature>
<dbReference type="InterPro" id="IPR034732">
    <property type="entry name" value="EPHD"/>
</dbReference>
<dbReference type="InterPro" id="IPR001965">
    <property type="entry name" value="Znf_PHD"/>
</dbReference>
<dbReference type="FunFam" id="3.30.40.10:FF:000007">
    <property type="entry name" value="Bromodomain containing 1, isoform CRA_b"/>
    <property type="match status" value="1"/>
</dbReference>
<feature type="domain" description="PHD-type" evidence="10">
    <location>
        <begin position="477"/>
        <end position="595"/>
    </location>
</feature>
<dbReference type="PROSITE" id="PS01359">
    <property type="entry name" value="ZF_PHD_1"/>
    <property type="match status" value="1"/>
</dbReference>
<feature type="compositionally biased region" description="Basic and acidic residues" evidence="8">
    <location>
        <begin position="1124"/>
        <end position="1140"/>
    </location>
</feature>
<dbReference type="EMBL" id="CAJPDR010000032">
    <property type="protein sequence ID" value="CAF9908949.1"/>
    <property type="molecule type" value="Genomic_DNA"/>
</dbReference>
<dbReference type="PROSITE" id="PS51805">
    <property type="entry name" value="EPHD"/>
    <property type="match status" value="1"/>
</dbReference>
<feature type="compositionally biased region" description="Polar residues" evidence="8">
    <location>
        <begin position="25"/>
        <end position="38"/>
    </location>
</feature>
<evidence type="ECO:0000256" key="3">
    <source>
        <dbReference type="ARBA" id="ARBA00022737"/>
    </source>
</evidence>
<dbReference type="PANTHER" id="PTHR13793:SF107">
    <property type="entry name" value="BROMODOMAIN-CONTAINING PROTEIN HOMOLOG"/>
    <property type="match status" value="1"/>
</dbReference>
<dbReference type="AlphaFoldDB" id="A0A8H3ICX0"/>
<feature type="compositionally biased region" description="Low complexity" evidence="8">
    <location>
        <begin position="959"/>
        <end position="970"/>
    </location>
</feature>